<dbReference type="CDD" id="cd00431">
    <property type="entry name" value="cysteine_hydrolases"/>
    <property type="match status" value="1"/>
</dbReference>
<gene>
    <name evidence="4" type="ORF">Ami103574_07250</name>
</gene>
<dbReference type="Proteomes" id="UP000466848">
    <property type="component" value="Chromosome"/>
</dbReference>
<evidence type="ECO:0000313" key="5">
    <source>
        <dbReference type="Proteomes" id="UP000466848"/>
    </source>
</evidence>
<dbReference type="GO" id="GO:0016787">
    <property type="term" value="F:hydrolase activity"/>
    <property type="evidence" value="ECO:0007669"/>
    <property type="project" value="UniProtKB-KW"/>
</dbReference>
<evidence type="ECO:0000313" key="4">
    <source>
        <dbReference type="EMBL" id="QIB69127.1"/>
    </source>
</evidence>
<dbReference type="InterPro" id="IPR036380">
    <property type="entry name" value="Isochorismatase-like_sf"/>
</dbReference>
<evidence type="ECO:0000256" key="1">
    <source>
        <dbReference type="ARBA" id="ARBA00006336"/>
    </source>
</evidence>
<dbReference type="PANTHER" id="PTHR43540:SF6">
    <property type="entry name" value="ISOCHORISMATASE-LIKE DOMAIN-CONTAINING PROTEIN"/>
    <property type="match status" value="1"/>
</dbReference>
<dbReference type="InterPro" id="IPR000868">
    <property type="entry name" value="Isochorismatase-like_dom"/>
</dbReference>
<dbReference type="SUPFAM" id="SSF52499">
    <property type="entry name" value="Isochorismatase-like hydrolases"/>
    <property type="match status" value="1"/>
</dbReference>
<reference evidence="4 5" key="1">
    <citation type="submission" date="2020-02" db="EMBL/GenBank/DDBJ databases">
        <authorList>
            <person name="Kim Y.B."/>
            <person name="Roh S.W."/>
        </authorList>
    </citation>
    <scope>NUCLEOTIDE SEQUENCE [LARGE SCALE GENOMIC DNA]</scope>
    <source>
        <strain evidence="4 5">DSM 103574</strain>
    </source>
</reference>
<feature type="domain" description="Isochorismatase-like" evidence="3">
    <location>
        <begin position="4"/>
        <end position="169"/>
    </location>
</feature>
<name>A0A858BU78_9FIRM</name>
<evidence type="ECO:0000259" key="3">
    <source>
        <dbReference type="Pfam" id="PF00857"/>
    </source>
</evidence>
<protein>
    <submittedName>
        <fullName evidence="4">Cysteine hydrolase</fullName>
    </submittedName>
</protein>
<evidence type="ECO:0000256" key="2">
    <source>
        <dbReference type="ARBA" id="ARBA00022801"/>
    </source>
</evidence>
<dbReference type="Gene3D" id="3.40.50.850">
    <property type="entry name" value="Isochorismatase-like"/>
    <property type="match status" value="1"/>
</dbReference>
<dbReference type="Pfam" id="PF00857">
    <property type="entry name" value="Isochorismatase"/>
    <property type="match status" value="1"/>
</dbReference>
<dbReference type="EMBL" id="CP048649">
    <property type="protein sequence ID" value="QIB69127.1"/>
    <property type="molecule type" value="Genomic_DNA"/>
</dbReference>
<comment type="similarity">
    <text evidence="1">Belongs to the isochorismatase family.</text>
</comment>
<dbReference type="AlphaFoldDB" id="A0A858BU78"/>
<dbReference type="RefSeq" id="WP_163066102.1">
    <property type="nucleotide sequence ID" value="NZ_CP048649.1"/>
</dbReference>
<accession>A0A858BU78</accession>
<proteinExistence type="inferred from homology"/>
<dbReference type="KEGG" id="abut:Ami103574_07250"/>
<dbReference type="InterPro" id="IPR050272">
    <property type="entry name" value="Isochorismatase-like_hydrls"/>
</dbReference>
<keyword evidence="2 4" id="KW-0378">Hydrolase</keyword>
<dbReference type="PANTHER" id="PTHR43540">
    <property type="entry name" value="PEROXYUREIDOACRYLATE/UREIDOACRYLATE AMIDOHYDROLASE-RELATED"/>
    <property type="match status" value="1"/>
</dbReference>
<organism evidence="4 5">
    <name type="scientific">Aminipila butyrica</name>
    <dbReference type="NCBI Taxonomy" id="433296"/>
    <lineage>
        <taxon>Bacteria</taxon>
        <taxon>Bacillati</taxon>
        <taxon>Bacillota</taxon>
        <taxon>Clostridia</taxon>
        <taxon>Peptostreptococcales</taxon>
        <taxon>Anaerovoracaceae</taxon>
        <taxon>Aminipila</taxon>
    </lineage>
</organism>
<keyword evidence="5" id="KW-1185">Reference proteome</keyword>
<sequence length="176" mass="19528">MKDILVVVDMQKDFIDGALGSPQAQALVGPVVEKIRHFQGDIYYTRDTHGENYLETLEGQNLPVIHCVEYTEGWRIHPDIMAASEGKKVVVIDKPAFGSMELLRIMEEEIWNPVGSITLVGLCTDICVISNALMLRSRFCQIPICVDASCCAGATLEGHQEALNAMERCHIQIIGR</sequence>